<dbReference type="PANTHER" id="PTHR30632:SF0">
    <property type="entry name" value="SULFATE-BINDING PROTEIN"/>
    <property type="match status" value="1"/>
</dbReference>
<name>A0A1B7KZE5_9ENTR</name>
<dbReference type="GO" id="GO:0030973">
    <property type="term" value="F:molybdate ion binding"/>
    <property type="evidence" value="ECO:0007669"/>
    <property type="project" value="TreeGrafter"/>
</dbReference>
<dbReference type="PANTHER" id="PTHR30632">
    <property type="entry name" value="MOLYBDATE-BINDING PERIPLASMIC PROTEIN"/>
    <property type="match status" value="1"/>
</dbReference>
<dbReference type="Pfam" id="PF13531">
    <property type="entry name" value="SBP_bac_11"/>
    <property type="match status" value="1"/>
</dbReference>
<dbReference type="AlphaFoldDB" id="A0A1B7KZE5"/>
<accession>A0A1B7KZE5</accession>
<evidence type="ECO:0000313" key="1">
    <source>
        <dbReference type="EMBL" id="OAT75426.1"/>
    </source>
</evidence>
<dbReference type="OrthoDB" id="516817at2"/>
<gene>
    <name evidence="1" type="ORF">A9B99_13980</name>
</gene>
<dbReference type="SUPFAM" id="SSF53850">
    <property type="entry name" value="Periplasmic binding protein-like II"/>
    <property type="match status" value="1"/>
</dbReference>
<dbReference type="STRING" id="1691903.A9B99_13980"/>
<dbReference type="InterPro" id="IPR050682">
    <property type="entry name" value="ModA/WtpA"/>
</dbReference>
<keyword evidence="2" id="KW-1185">Reference proteome</keyword>
<proteinExistence type="predicted"/>
<dbReference type="Proteomes" id="UP000078225">
    <property type="component" value="Unassembled WGS sequence"/>
</dbReference>
<sequence>MKALVAGSLRAVWQPLMAAFYELSGERVDTGFGPAGLLRMRIEQGESCDLFASANLDHPLSLFMAGRAHQVMPFATNRLCLTVKTDCLIPGDTWLSVLSRPELRLGTSTPVSDPSGDYTWQLFRQIEWRYPGQGMAIQQRAQCLVGGSETLSVPPGETAAGWLINQGRVDMFIGYASYAARLRRVTGLTVLDIPEDMGVQAQYTLALLDMQAECLAVFLGSPLAQKILIAAGFGPGGDEIFANLPAAVGCR</sequence>
<evidence type="ECO:0000313" key="2">
    <source>
        <dbReference type="Proteomes" id="UP000078225"/>
    </source>
</evidence>
<protein>
    <submittedName>
        <fullName evidence="1">Molybdenum ABC transporter substrate-binding protein</fullName>
    </submittedName>
</protein>
<comment type="caution">
    <text evidence="1">The sequence shown here is derived from an EMBL/GenBank/DDBJ whole genome shotgun (WGS) entry which is preliminary data.</text>
</comment>
<dbReference type="RefSeq" id="WP_064600348.1">
    <property type="nucleotide sequence ID" value="NZ_CP134782.1"/>
</dbReference>
<dbReference type="EMBL" id="LYRP01000047">
    <property type="protein sequence ID" value="OAT75426.1"/>
    <property type="molecule type" value="Genomic_DNA"/>
</dbReference>
<reference evidence="2" key="1">
    <citation type="submission" date="2016-05" db="EMBL/GenBank/DDBJ databases">
        <authorList>
            <person name="Behera P."/>
            <person name="Vaishampayan P."/>
            <person name="Singh N."/>
            <person name="Raina V."/>
            <person name="Suar M."/>
            <person name="Pattnaik A."/>
            <person name="Rastogi G."/>
        </authorList>
    </citation>
    <scope>NUCLEOTIDE SEQUENCE [LARGE SCALE GENOMIC DNA]</scope>
    <source>
        <strain evidence="2">MP23</strain>
    </source>
</reference>
<organism evidence="1 2">
    <name type="scientific">Mangrovibacter phragmitis</name>
    <dbReference type="NCBI Taxonomy" id="1691903"/>
    <lineage>
        <taxon>Bacteria</taxon>
        <taxon>Pseudomonadati</taxon>
        <taxon>Pseudomonadota</taxon>
        <taxon>Gammaproteobacteria</taxon>
        <taxon>Enterobacterales</taxon>
        <taxon>Enterobacteriaceae</taxon>
        <taxon>Mangrovibacter</taxon>
    </lineage>
</organism>
<dbReference type="GO" id="GO:0015689">
    <property type="term" value="P:molybdate ion transport"/>
    <property type="evidence" value="ECO:0007669"/>
    <property type="project" value="TreeGrafter"/>
</dbReference>
<dbReference type="Gene3D" id="3.40.190.10">
    <property type="entry name" value="Periplasmic binding protein-like II"/>
    <property type="match status" value="2"/>
</dbReference>